<evidence type="ECO:0000313" key="3">
    <source>
        <dbReference type="Proteomes" id="UP000694546"/>
    </source>
</evidence>
<feature type="coiled-coil region" evidence="1">
    <location>
        <begin position="53"/>
        <end position="94"/>
    </location>
</feature>
<dbReference type="Proteomes" id="UP000694546">
    <property type="component" value="Chromosome 17"/>
</dbReference>
<evidence type="ECO:0000256" key="1">
    <source>
        <dbReference type="SAM" id="Coils"/>
    </source>
</evidence>
<keyword evidence="3" id="KW-1185">Reference proteome</keyword>
<sequence length="111" mass="12701">AGQDSSTDTEDLPTIDIEVSVLASINKKLDLLVTLHQEIKDISDSLDFAHHHIVTLQQSNQELQTTVESLSEQMQAITKENKRMKDNILDLQARLERDRRGVWPARYLHVL</sequence>
<dbReference type="AlphaFoldDB" id="A0A8C5FVN2"/>
<evidence type="ECO:0000313" key="2">
    <source>
        <dbReference type="Ensembl" id="ENSGMOP00000064905.1"/>
    </source>
</evidence>
<reference evidence="2" key="1">
    <citation type="submission" date="2025-08" db="UniProtKB">
        <authorList>
            <consortium name="Ensembl"/>
        </authorList>
    </citation>
    <scope>IDENTIFICATION</scope>
</reference>
<protein>
    <submittedName>
        <fullName evidence="2">Uncharacterized protein</fullName>
    </submittedName>
</protein>
<organism evidence="2 3">
    <name type="scientific">Gadus morhua</name>
    <name type="common">Atlantic cod</name>
    <dbReference type="NCBI Taxonomy" id="8049"/>
    <lineage>
        <taxon>Eukaryota</taxon>
        <taxon>Metazoa</taxon>
        <taxon>Chordata</taxon>
        <taxon>Craniata</taxon>
        <taxon>Vertebrata</taxon>
        <taxon>Euteleostomi</taxon>
        <taxon>Actinopterygii</taxon>
        <taxon>Neopterygii</taxon>
        <taxon>Teleostei</taxon>
        <taxon>Neoteleostei</taxon>
        <taxon>Acanthomorphata</taxon>
        <taxon>Zeiogadaria</taxon>
        <taxon>Gadariae</taxon>
        <taxon>Gadiformes</taxon>
        <taxon>Gadoidei</taxon>
        <taxon>Gadidae</taxon>
        <taxon>Gadus</taxon>
    </lineage>
</organism>
<dbReference type="Ensembl" id="ENSGMOT00000024917.1">
    <property type="protein sequence ID" value="ENSGMOP00000064905.1"/>
    <property type="gene ID" value="ENSGMOG00000028647.1"/>
</dbReference>
<proteinExistence type="predicted"/>
<accession>A0A8C5FVN2</accession>
<reference evidence="2" key="2">
    <citation type="submission" date="2025-09" db="UniProtKB">
        <authorList>
            <consortium name="Ensembl"/>
        </authorList>
    </citation>
    <scope>IDENTIFICATION</scope>
</reference>
<name>A0A8C5FVN2_GADMO</name>
<keyword evidence="1" id="KW-0175">Coiled coil</keyword>
<dbReference type="Gene3D" id="1.20.5.340">
    <property type="match status" value="1"/>
</dbReference>